<evidence type="ECO:0000256" key="3">
    <source>
        <dbReference type="ARBA" id="ARBA00025626"/>
    </source>
</evidence>
<proteinExistence type="inferred from homology"/>
<reference evidence="5" key="2">
    <citation type="submission" date="2020-09" db="EMBL/GenBank/DDBJ databases">
        <authorList>
            <person name="Sun Q."/>
            <person name="Ohkuma M."/>
        </authorList>
    </citation>
    <scope>NUCLEOTIDE SEQUENCE</scope>
    <source>
        <strain evidence="5">JCM 11219</strain>
    </source>
</reference>
<sequence>MKVLLVKIMPMYSIRIPETYQVAVSYPLIPPSTLIGTISYTFSVLGYCGKSGQVWRDRVKECLDFTRNHVLKARDTSIIDGELPIVKWSLVLHIIRGVLEENRMPTNIEEFKGFLDAMVREFALSHPRTVLVIPKDEDSIDLLKRALWLMGRFGNSESWASTTSVTVTDAERCNDRNINVIVKYNQNRISGGFTVVKATDEVGIESMFALPVTSGRRGDVYYPSTMSYGGDTLCARLNGASIVFPGGEDW</sequence>
<gene>
    <name evidence="5" type="ORF">GCM10007112_10900</name>
    <name evidence="4" type="ORF">Vsou_15810</name>
</gene>
<name>A0A830EET1_9CREN</name>
<evidence type="ECO:0008006" key="8">
    <source>
        <dbReference type="Google" id="ProtNLM"/>
    </source>
</evidence>
<dbReference type="GeneID" id="76207129"/>
<dbReference type="EMBL" id="AP026830">
    <property type="protein sequence ID" value="BDR92488.1"/>
    <property type="molecule type" value="Genomic_DNA"/>
</dbReference>
<evidence type="ECO:0000313" key="5">
    <source>
        <dbReference type="EMBL" id="GGI75897.1"/>
    </source>
</evidence>
<dbReference type="Proteomes" id="UP001060771">
    <property type="component" value="Chromosome"/>
</dbReference>
<dbReference type="GO" id="GO:0051607">
    <property type="term" value="P:defense response to virus"/>
    <property type="evidence" value="ECO:0007669"/>
    <property type="project" value="UniProtKB-KW"/>
</dbReference>
<dbReference type="AlphaFoldDB" id="A0A830EET1"/>
<evidence type="ECO:0000256" key="2">
    <source>
        <dbReference type="ARBA" id="ARBA00023118"/>
    </source>
</evidence>
<keyword evidence="2" id="KW-0051">Antiviral defense</keyword>
<dbReference type="NCBIfam" id="TIGR02593">
    <property type="entry name" value="CRISPR_cas5"/>
    <property type="match status" value="1"/>
</dbReference>
<evidence type="ECO:0000256" key="1">
    <source>
        <dbReference type="ARBA" id="ARBA00010891"/>
    </source>
</evidence>
<protein>
    <recommendedName>
        <fullName evidence="8">CRISPR-associated protein Cas5</fullName>
    </recommendedName>
</protein>
<keyword evidence="7" id="KW-1185">Reference proteome</keyword>
<dbReference type="RefSeq" id="WP_188603024.1">
    <property type="nucleotide sequence ID" value="NZ_AP026830.1"/>
</dbReference>
<dbReference type="Gene3D" id="3.30.70.3120">
    <property type="match status" value="1"/>
</dbReference>
<reference evidence="5" key="1">
    <citation type="journal article" date="2014" name="Int. J. Syst. Evol. Microbiol.">
        <title>Complete genome sequence of Corynebacterium casei LMG S-19264T (=DSM 44701T), isolated from a smear-ripened cheese.</title>
        <authorList>
            <consortium name="US DOE Joint Genome Institute (JGI-PGF)"/>
            <person name="Walter F."/>
            <person name="Albersmeier A."/>
            <person name="Kalinowski J."/>
            <person name="Ruckert C."/>
        </authorList>
    </citation>
    <scope>NUCLEOTIDE SEQUENCE</scope>
    <source>
        <strain evidence="5">JCM 11219</strain>
    </source>
</reference>
<evidence type="ECO:0000313" key="7">
    <source>
        <dbReference type="Proteomes" id="UP001060771"/>
    </source>
</evidence>
<comment type="similarity">
    <text evidence="1">Belongs to the CRISPR-associated protein Cas5 family. Subtype I-A/Apern subfamily.</text>
</comment>
<dbReference type="InterPro" id="IPR013422">
    <property type="entry name" value="CRISPR-assoc_prot_Cas5_N"/>
</dbReference>
<reference evidence="7" key="3">
    <citation type="submission" date="2022-09" db="EMBL/GenBank/DDBJ databases">
        <title>Complete genome sequence of Vulcanisaeta souniana.</title>
        <authorList>
            <person name="Kato S."/>
            <person name="Itoh T."/>
            <person name="Ohkuma M."/>
        </authorList>
    </citation>
    <scope>NUCLEOTIDE SEQUENCE [LARGE SCALE GENOMIC DNA]</scope>
    <source>
        <strain evidence="7">JCM 11219</strain>
    </source>
</reference>
<dbReference type="EMBL" id="BMNM01000003">
    <property type="protein sequence ID" value="GGI75897.1"/>
    <property type="molecule type" value="Genomic_DNA"/>
</dbReference>
<comment type="function">
    <text evidence="3">CRISPR (clustered regularly interspaced short palindromic repeat) is an adaptive immune system that provides protection against mobile genetic elements (viruses, transposable elements and conjugative plasmids). CRISPR clusters contain spacers, sequences complementary to antecedent mobile elements, and target invading nucleic acids. CRISPR clusters are transcribed and processed into CRISPR RNA (crRNA).</text>
</comment>
<reference evidence="4" key="4">
    <citation type="journal article" date="2023" name="Microbiol. Resour. Announc.">
        <title>Complete Genome Sequence of Vulcanisaeta souniana Strain IC-059, a Hyperthermophilic Archaeon Isolated from Hot Spring Water in Japan.</title>
        <authorList>
            <person name="Kato S."/>
            <person name="Itoh T."/>
            <person name="Wu L."/>
            <person name="Ma J."/>
            <person name="Ohkuma M."/>
        </authorList>
    </citation>
    <scope>NUCLEOTIDE SEQUENCE</scope>
    <source>
        <strain evidence="4">JCM 11219</strain>
    </source>
</reference>
<dbReference type="InterPro" id="IPR053725">
    <property type="entry name" value="CRISPR_Cas5_sf"/>
</dbReference>
<dbReference type="Proteomes" id="UP000657075">
    <property type="component" value="Unassembled WGS sequence"/>
</dbReference>
<evidence type="ECO:0000313" key="4">
    <source>
        <dbReference type="EMBL" id="BDR92488.1"/>
    </source>
</evidence>
<organism evidence="5 6">
    <name type="scientific">Vulcanisaeta souniana JCM 11219</name>
    <dbReference type="NCBI Taxonomy" id="1293586"/>
    <lineage>
        <taxon>Archaea</taxon>
        <taxon>Thermoproteota</taxon>
        <taxon>Thermoprotei</taxon>
        <taxon>Thermoproteales</taxon>
        <taxon>Thermoproteaceae</taxon>
        <taxon>Vulcanisaeta</taxon>
    </lineage>
</organism>
<accession>A0A830EET1</accession>
<dbReference type="InterPro" id="IPR010153">
    <property type="entry name" value="CRISPR-assoc_prot_Cas5a-typ"/>
</dbReference>
<dbReference type="NCBIfam" id="TIGR01874">
    <property type="entry name" value="cas_cas5a"/>
    <property type="match status" value="1"/>
</dbReference>
<evidence type="ECO:0000313" key="6">
    <source>
        <dbReference type="Proteomes" id="UP000657075"/>
    </source>
</evidence>